<accession>A0A558BCG4</accession>
<dbReference type="Proteomes" id="UP000319142">
    <property type="component" value="Unassembled WGS sequence"/>
</dbReference>
<dbReference type="AlphaFoldDB" id="A0A558BCG4"/>
<keyword evidence="1" id="KW-0175">Coiled coil</keyword>
<name>A0A558BCG4_9GAMM</name>
<dbReference type="EMBL" id="VMRX01000015">
    <property type="protein sequence ID" value="TVT34190.1"/>
    <property type="molecule type" value="Genomic_DNA"/>
</dbReference>
<dbReference type="SUPFAM" id="SSF47162">
    <property type="entry name" value="Apolipoprotein"/>
    <property type="match status" value="1"/>
</dbReference>
<evidence type="ECO:0000313" key="3">
    <source>
        <dbReference type="Proteomes" id="UP000319142"/>
    </source>
</evidence>
<sequence>MTLLAASAALLAGCSGPESPQEVSGAFWQAVLEGDAGDASDYSTLVDEAAFDSFGQNWQNVQVAWGRVVIDEQVARVTTTLSGLEGRDEAVETVTYLVRQGDEWLVDYYRTGDALEDGPVWGSLVGELEKLGEDLKARWAQQSDELAQELQLMGQELQQQAAQMSNEFSGLAEEYGEQLGQQMEAWSQSLREALKANPSASSKDRRTLNEAVTQLEEQQRKLEEADFQALAESTVVAAKTQLQLGELGEEFAAYKAEWQQRLAEIESEIERFMQQLKEE</sequence>
<evidence type="ECO:0000313" key="2">
    <source>
        <dbReference type="EMBL" id="TVT34190.1"/>
    </source>
</evidence>
<organism evidence="2 3">
    <name type="scientific">Marinobacter vinifirmus</name>
    <dbReference type="NCBI Taxonomy" id="355591"/>
    <lineage>
        <taxon>Bacteria</taxon>
        <taxon>Pseudomonadati</taxon>
        <taxon>Pseudomonadota</taxon>
        <taxon>Gammaproteobacteria</taxon>
        <taxon>Pseudomonadales</taxon>
        <taxon>Marinobacteraceae</taxon>
        <taxon>Marinobacter</taxon>
    </lineage>
</organism>
<comment type="caution">
    <text evidence="2">The sequence shown here is derived from an EMBL/GenBank/DDBJ whole genome shotgun (WGS) entry which is preliminary data.</text>
</comment>
<evidence type="ECO:0008006" key="4">
    <source>
        <dbReference type="Google" id="ProtNLM"/>
    </source>
</evidence>
<reference evidence="2 3" key="1">
    <citation type="submission" date="2019-07" db="EMBL/GenBank/DDBJ databases">
        <title>The pathways for chlorine oxyanion respiration interact through the shared metabolite chlorate.</title>
        <authorList>
            <person name="Barnum T.P."/>
            <person name="Cheng Y."/>
            <person name="Hill K.A."/>
            <person name="Lucas L.N."/>
            <person name="Carlson H.K."/>
            <person name="Coates J.D."/>
        </authorList>
    </citation>
    <scope>NUCLEOTIDE SEQUENCE [LARGE SCALE GENOMIC DNA]</scope>
    <source>
        <strain evidence="2">UCB</strain>
    </source>
</reference>
<feature type="coiled-coil region" evidence="1">
    <location>
        <begin position="143"/>
        <end position="174"/>
    </location>
</feature>
<protein>
    <recommendedName>
        <fullName evidence="4">DUF4878 domain-containing protein</fullName>
    </recommendedName>
</protein>
<evidence type="ECO:0000256" key="1">
    <source>
        <dbReference type="SAM" id="Coils"/>
    </source>
</evidence>
<proteinExistence type="predicted"/>
<gene>
    <name evidence="2" type="ORF">FHK81_07230</name>
</gene>